<dbReference type="Gene3D" id="2.60.40.420">
    <property type="entry name" value="Cupredoxins - blue copper proteins"/>
    <property type="match status" value="1"/>
</dbReference>
<name>A0A2A2FD50_9EURY</name>
<organism evidence="2 3">
    <name type="scientific">Halorubrum salipaludis</name>
    <dbReference type="NCBI Taxonomy" id="2032630"/>
    <lineage>
        <taxon>Archaea</taxon>
        <taxon>Methanobacteriati</taxon>
        <taxon>Methanobacteriota</taxon>
        <taxon>Stenosarchaea group</taxon>
        <taxon>Halobacteria</taxon>
        <taxon>Halobacteriales</taxon>
        <taxon>Haloferacaceae</taxon>
        <taxon>Halorubrum</taxon>
    </lineage>
</organism>
<dbReference type="Proteomes" id="UP000218083">
    <property type="component" value="Unassembled WGS sequence"/>
</dbReference>
<accession>A0A2A2FD50</accession>
<evidence type="ECO:0000256" key="1">
    <source>
        <dbReference type="SAM" id="MobiDB-lite"/>
    </source>
</evidence>
<dbReference type="InterPro" id="IPR006311">
    <property type="entry name" value="TAT_signal"/>
</dbReference>
<dbReference type="PROSITE" id="PS51318">
    <property type="entry name" value="TAT"/>
    <property type="match status" value="1"/>
</dbReference>
<feature type="region of interest" description="Disordered" evidence="1">
    <location>
        <begin position="30"/>
        <end position="55"/>
    </location>
</feature>
<dbReference type="SUPFAM" id="SSF49503">
    <property type="entry name" value="Cupredoxins"/>
    <property type="match status" value="1"/>
</dbReference>
<dbReference type="RefSeq" id="WP_144049556.1">
    <property type="nucleotide sequence ID" value="NZ_NSKC01000008.1"/>
</dbReference>
<protein>
    <submittedName>
        <fullName evidence="2">Halocyanin</fullName>
    </submittedName>
</protein>
<keyword evidence="3" id="KW-1185">Reference proteome</keyword>
<gene>
    <name evidence="2" type="ORF">CK500_12205</name>
</gene>
<dbReference type="AlphaFoldDB" id="A0A2A2FD50"/>
<dbReference type="OrthoDB" id="329273at2157"/>
<evidence type="ECO:0000313" key="3">
    <source>
        <dbReference type="Proteomes" id="UP000218083"/>
    </source>
</evidence>
<sequence>MTKSQTRRRVLELGGSVAALGLAGCLGSAASGSDDGATGSDGDVGGATTDAGTLGTPAPEAIVSIASIPSPSLEPGIVHVEVGGTVTWVGGGQRNAVASYHPETHGDHRRIPEDAEPWSSDLIRDGSRFSVTFETEGVYDYADTVVLCGTHESFGNVGRVVVGEPDLDGEPAIERDADELPGLAADTVAEYDARCREALDG</sequence>
<comment type="caution">
    <text evidence="2">The sequence shown here is derived from an EMBL/GenBank/DDBJ whole genome shotgun (WGS) entry which is preliminary data.</text>
</comment>
<dbReference type="PROSITE" id="PS51257">
    <property type="entry name" value="PROKAR_LIPOPROTEIN"/>
    <property type="match status" value="1"/>
</dbReference>
<proteinExistence type="predicted"/>
<dbReference type="InterPro" id="IPR008972">
    <property type="entry name" value="Cupredoxin"/>
</dbReference>
<dbReference type="EMBL" id="NSKC01000008">
    <property type="protein sequence ID" value="PAU82888.1"/>
    <property type="molecule type" value="Genomic_DNA"/>
</dbReference>
<evidence type="ECO:0000313" key="2">
    <source>
        <dbReference type="EMBL" id="PAU82888.1"/>
    </source>
</evidence>
<reference evidence="2 3" key="1">
    <citation type="submission" date="2017-08" db="EMBL/GenBank/DDBJ databases">
        <title>The strain WRN001 was isolated from Binhai saline alkaline soil, Tianjin, China.</title>
        <authorList>
            <person name="Liu D."/>
            <person name="Zhang G."/>
        </authorList>
    </citation>
    <scope>NUCLEOTIDE SEQUENCE [LARGE SCALE GENOMIC DNA]</scope>
    <source>
        <strain evidence="2 3">WN019</strain>
    </source>
</reference>